<accession>A0A1G8F6K1</accession>
<name>A0A1G8F6K1_BACOV</name>
<feature type="transmembrane region" description="Helical" evidence="1">
    <location>
        <begin position="159"/>
        <end position="176"/>
    </location>
</feature>
<dbReference type="AlphaFoldDB" id="A0A1G8F6K1"/>
<feature type="transmembrane region" description="Helical" evidence="1">
    <location>
        <begin position="181"/>
        <end position="197"/>
    </location>
</feature>
<feature type="transmembrane region" description="Helical" evidence="1">
    <location>
        <begin position="93"/>
        <end position="110"/>
    </location>
</feature>
<proteinExistence type="predicted"/>
<evidence type="ECO:0000313" key="3">
    <source>
        <dbReference type="Proteomes" id="UP000181870"/>
    </source>
</evidence>
<feature type="transmembrane region" description="Helical" evidence="1">
    <location>
        <begin position="369"/>
        <end position="386"/>
    </location>
</feature>
<organism evidence="2 3">
    <name type="scientific">Bacteroides ovatus</name>
    <dbReference type="NCBI Taxonomy" id="28116"/>
    <lineage>
        <taxon>Bacteria</taxon>
        <taxon>Pseudomonadati</taxon>
        <taxon>Bacteroidota</taxon>
        <taxon>Bacteroidia</taxon>
        <taxon>Bacteroidales</taxon>
        <taxon>Bacteroidaceae</taxon>
        <taxon>Bacteroides</taxon>
    </lineage>
</organism>
<evidence type="ECO:0000256" key="1">
    <source>
        <dbReference type="SAM" id="Phobius"/>
    </source>
</evidence>
<feature type="transmembrane region" description="Helical" evidence="1">
    <location>
        <begin position="392"/>
        <end position="408"/>
    </location>
</feature>
<feature type="transmembrane region" description="Helical" evidence="1">
    <location>
        <begin position="336"/>
        <end position="357"/>
    </location>
</feature>
<reference evidence="3" key="1">
    <citation type="submission" date="2016-10" db="EMBL/GenBank/DDBJ databases">
        <authorList>
            <person name="Varghese N."/>
            <person name="Submissions S."/>
        </authorList>
    </citation>
    <scope>NUCLEOTIDE SEQUENCE [LARGE SCALE GENOMIC DNA]</scope>
    <source>
        <strain evidence="3">NLAE-zl-C57</strain>
    </source>
</reference>
<feature type="transmembrane region" description="Helical" evidence="1">
    <location>
        <begin position="225"/>
        <end position="248"/>
    </location>
</feature>
<gene>
    <name evidence="2" type="ORF">SAMN05192582_101319</name>
</gene>
<keyword evidence="1" id="KW-0812">Transmembrane</keyword>
<evidence type="ECO:0008006" key="4">
    <source>
        <dbReference type="Google" id="ProtNLM"/>
    </source>
</evidence>
<evidence type="ECO:0000313" key="2">
    <source>
        <dbReference type="EMBL" id="SDH77742.1"/>
    </source>
</evidence>
<dbReference type="RefSeq" id="WP_074637031.1">
    <property type="nucleotide sequence ID" value="NZ_FNDO01000013.1"/>
</dbReference>
<feature type="transmembrane region" description="Helical" evidence="1">
    <location>
        <begin position="130"/>
        <end position="153"/>
    </location>
</feature>
<feature type="transmembrane region" description="Helical" evidence="1">
    <location>
        <begin position="70"/>
        <end position="87"/>
    </location>
</feature>
<dbReference type="Proteomes" id="UP000181870">
    <property type="component" value="Unassembled WGS sequence"/>
</dbReference>
<keyword evidence="1" id="KW-0472">Membrane</keyword>
<sequence length="422" mass="49118">MIKTKKHIYWIIYAVLYCSVIQRYIWPNQFCQLIPDVIILFLCIFEKGLTNSRAKKNNVVPLLGRWIPRMFILFLAVGLFSDAINLVKPTAVIWGVRMVFRYSLLFLLIIKNFDESDLYKLRKVLDYSFYINAVFVFLQFFMGVTGDLMGGIWGSNGELSTYIICMTFLYSGNYFNKRMKFYRYALSLVVLFTAAIWGEIKMLYFIMPLCVYGSYVLFKKFSLTHVIVLAIAWVVAIPVLTSVLSLYYDEDYVAQTLNREELEAYNTNNYGFTEESLNRGTIFEKSVIFLNSPIEYAVGHGLGSGNMSSVFHTDLLEIYASTCYGFFTMSYLLIEVGYIGLILFIMAHILLLYRFCLFYKMKDRVVKSWAAMGILVTSATFLMIYYNSVPLNNYYLGYLFWAMCFLGIRERIRRLNQEKNCG</sequence>
<feature type="transmembrane region" description="Helical" evidence="1">
    <location>
        <begin position="7"/>
        <end position="26"/>
    </location>
</feature>
<feature type="transmembrane region" description="Helical" evidence="1">
    <location>
        <begin position="32"/>
        <end position="49"/>
    </location>
</feature>
<protein>
    <recommendedName>
        <fullName evidence="4">O-antigen ligase family protein</fullName>
    </recommendedName>
</protein>
<dbReference type="EMBL" id="FNDO01000013">
    <property type="protein sequence ID" value="SDH77742.1"/>
    <property type="molecule type" value="Genomic_DNA"/>
</dbReference>
<keyword evidence="1" id="KW-1133">Transmembrane helix</keyword>